<organism evidence="10">
    <name type="scientific">marine sediment metagenome</name>
    <dbReference type="NCBI Taxonomy" id="412755"/>
    <lineage>
        <taxon>unclassified sequences</taxon>
        <taxon>metagenomes</taxon>
        <taxon>ecological metagenomes</taxon>
    </lineage>
</organism>
<dbReference type="InterPro" id="IPR000245">
    <property type="entry name" value="ATPase_proteolipid_csu"/>
</dbReference>
<feature type="transmembrane region" description="Helical" evidence="8">
    <location>
        <begin position="7"/>
        <end position="32"/>
    </location>
</feature>
<evidence type="ECO:0000256" key="3">
    <source>
        <dbReference type="ARBA" id="ARBA00022448"/>
    </source>
</evidence>
<comment type="subcellular location">
    <subcellularLocation>
        <location evidence="1">Membrane</location>
        <topology evidence="1">Multi-pass membrane protein</topology>
    </subcellularLocation>
</comment>
<keyword evidence="7 8" id="KW-0472">Membrane</keyword>
<evidence type="ECO:0000313" key="10">
    <source>
        <dbReference type="EMBL" id="KKM24135.1"/>
    </source>
</evidence>
<dbReference type="Gene3D" id="1.20.120.610">
    <property type="entry name" value="lithium bound rotor ring of v- atpase"/>
    <property type="match status" value="1"/>
</dbReference>
<keyword evidence="5 8" id="KW-1133">Transmembrane helix</keyword>
<feature type="transmembrane region" description="Helical" evidence="8">
    <location>
        <begin position="94"/>
        <end position="116"/>
    </location>
</feature>
<dbReference type="Pfam" id="PF00137">
    <property type="entry name" value="ATP-synt_C"/>
    <property type="match status" value="1"/>
</dbReference>
<feature type="domain" description="V-ATPase proteolipid subunit C-like" evidence="9">
    <location>
        <begin position="56"/>
        <end position="115"/>
    </location>
</feature>
<accession>A0A0F9L9B3</accession>
<evidence type="ECO:0000256" key="5">
    <source>
        <dbReference type="ARBA" id="ARBA00022989"/>
    </source>
</evidence>
<keyword evidence="3" id="KW-0813">Transport</keyword>
<dbReference type="GO" id="GO:0046961">
    <property type="term" value="F:proton-transporting ATPase activity, rotational mechanism"/>
    <property type="evidence" value="ECO:0007669"/>
    <property type="project" value="InterPro"/>
</dbReference>
<comment type="caution">
    <text evidence="10">The sequence shown here is derived from an EMBL/GenBank/DDBJ whole genome shotgun (WGS) entry which is preliminary data.</text>
</comment>
<evidence type="ECO:0000256" key="2">
    <source>
        <dbReference type="ARBA" id="ARBA00007296"/>
    </source>
</evidence>
<gene>
    <name evidence="10" type="ORF">LCGC14_1608120</name>
</gene>
<dbReference type="InterPro" id="IPR035921">
    <property type="entry name" value="F/V-ATP_Csub_sf"/>
</dbReference>
<evidence type="ECO:0000256" key="4">
    <source>
        <dbReference type="ARBA" id="ARBA00022692"/>
    </source>
</evidence>
<keyword evidence="6" id="KW-0406">Ion transport</keyword>
<dbReference type="AlphaFoldDB" id="A0A0F9L9B3"/>
<dbReference type="GO" id="GO:0033179">
    <property type="term" value="C:proton-transporting V-type ATPase, V0 domain"/>
    <property type="evidence" value="ECO:0007669"/>
    <property type="project" value="InterPro"/>
</dbReference>
<dbReference type="SUPFAM" id="SSF81333">
    <property type="entry name" value="F1F0 ATP synthase subunit C"/>
    <property type="match status" value="1"/>
</dbReference>
<proteinExistence type="inferred from homology"/>
<dbReference type="InterPro" id="IPR002379">
    <property type="entry name" value="ATPase_proteolipid_c-like_dom"/>
</dbReference>
<reference evidence="10" key="1">
    <citation type="journal article" date="2015" name="Nature">
        <title>Complex archaea that bridge the gap between prokaryotes and eukaryotes.</title>
        <authorList>
            <person name="Spang A."/>
            <person name="Saw J.H."/>
            <person name="Jorgensen S.L."/>
            <person name="Zaremba-Niedzwiedzka K."/>
            <person name="Martijn J."/>
            <person name="Lind A.E."/>
            <person name="van Eijk R."/>
            <person name="Schleper C."/>
            <person name="Guy L."/>
            <person name="Ettema T.J."/>
        </authorList>
    </citation>
    <scope>NUCLEOTIDE SEQUENCE</scope>
</reference>
<feature type="transmembrane region" description="Helical" evidence="8">
    <location>
        <begin position="52"/>
        <end position="73"/>
    </location>
</feature>
<evidence type="ECO:0000256" key="6">
    <source>
        <dbReference type="ARBA" id="ARBA00023065"/>
    </source>
</evidence>
<sequence>MNGKQKFYVLLGSFQIVLIFLVIFTTNGIISFVAAQTETTDPLAYFDTSTTIALALATAISVSSAVLGSAWAIRTVGTAAIASLSEREEAFFKAFLVVALCEALAVYGLIVAILLWTKIPSPPV</sequence>
<evidence type="ECO:0000256" key="8">
    <source>
        <dbReference type="SAM" id="Phobius"/>
    </source>
</evidence>
<dbReference type="CDD" id="cd18120">
    <property type="entry name" value="ATP-synt_Vo_Ao_c"/>
    <property type="match status" value="1"/>
</dbReference>
<name>A0A0F9L9B3_9ZZZZ</name>
<evidence type="ECO:0000259" key="9">
    <source>
        <dbReference type="Pfam" id="PF00137"/>
    </source>
</evidence>
<protein>
    <recommendedName>
        <fullName evidence="9">V-ATPase proteolipid subunit C-like domain-containing protein</fullName>
    </recommendedName>
</protein>
<dbReference type="PANTHER" id="PTHR10263">
    <property type="entry name" value="V-TYPE PROTON ATPASE PROTEOLIPID SUBUNIT"/>
    <property type="match status" value="1"/>
</dbReference>
<evidence type="ECO:0000256" key="7">
    <source>
        <dbReference type="ARBA" id="ARBA00023136"/>
    </source>
</evidence>
<keyword evidence="4 8" id="KW-0812">Transmembrane</keyword>
<evidence type="ECO:0000256" key="1">
    <source>
        <dbReference type="ARBA" id="ARBA00004141"/>
    </source>
</evidence>
<comment type="similarity">
    <text evidence="2">Belongs to the V-ATPase proteolipid subunit family.</text>
</comment>
<dbReference type="PRINTS" id="PR00122">
    <property type="entry name" value="VACATPASE"/>
</dbReference>
<dbReference type="EMBL" id="LAZR01012986">
    <property type="protein sequence ID" value="KKM24135.1"/>
    <property type="molecule type" value="Genomic_DNA"/>
</dbReference>